<dbReference type="SUPFAM" id="SSF46689">
    <property type="entry name" value="Homeodomain-like"/>
    <property type="match status" value="1"/>
</dbReference>
<proteinExistence type="predicted"/>
<keyword evidence="1" id="KW-0805">Transcription regulation</keyword>
<dbReference type="SUPFAM" id="SSF48498">
    <property type="entry name" value="Tetracyclin repressor-like, C-terminal domain"/>
    <property type="match status" value="1"/>
</dbReference>
<sequence length="235" mass="25857">MAGRNVQPSGVHLLWGQRQRPPRGPKPTLSLEQIVDEAVRLADSEGMEALSMQRLASELGVGTMSLYRYVPSKEDLTSLMVDAAIGTPPVIGERTGWRAAMEMWARANLRVFERHPWTLALVTRPRVMGPNEVGYLEVALAALHGTGLEPAEKLNAVLLINGYVRGSAPFLPEREPEEPQMVSWQLLADLGQEERFPNIVEVMAAVADGGAEADIPFEYGLRRVLDGIEARIEPV</sequence>
<dbReference type="Gene3D" id="1.10.10.60">
    <property type="entry name" value="Homeodomain-like"/>
    <property type="match status" value="1"/>
</dbReference>
<evidence type="ECO:0000313" key="7">
    <source>
        <dbReference type="EMBL" id="TWG07397.1"/>
    </source>
</evidence>
<comment type="caution">
    <text evidence="7">The sequence shown here is derived from an EMBL/GenBank/DDBJ whole genome shotgun (WGS) entry which is preliminary data.</text>
</comment>
<gene>
    <name evidence="7" type="ORF">FHU35_1112</name>
</gene>
<reference evidence="7 8" key="1">
    <citation type="submission" date="2019-06" db="EMBL/GenBank/DDBJ databases">
        <title>Sequencing the genomes of 1000 actinobacteria strains.</title>
        <authorList>
            <person name="Klenk H.-P."/>
        </authorList>
    </citation>
    <scope>NUCLEOTIDE SEQUENCE [LARGE SCALE GENOMIC DNA]</scope>
    <source>
        <strain evidence="7 8">DSM 46699</strain>
    </source>
</reference>
<evidence type="ECO:0000259" key="6">
    <source>
        <dbReference type="PROSITE" id="PS50977"/>
    </source>
</evidence>
<evidence type="ECO:0000256" key="5">
    <source>
        <dbReference type="SAM" id="MobiDB-lite"/>
    </source>
</evidence>
<evidence type="ECO:0000256" key="4">
    <source>
        <dbReference type="PROSITE-ProRule" id="PRU00335"/>
    </source>
</evidence>
<dbReference type="Pfam" id="PF00440">
    <property type="entry name" value="TetR_N"/>
    <property type="match status" value="1"/>
</dbReference>
<dbReference type="InterPro" id="IPR050109">
    <property type="entry name" value="HTH-type_TetR-like_transc_reg"/>
</dbReference>
<feature type="DNA-binding region" description="H-T-H motif" evidence="4">
    <location>
        <begin position="51"/>
        <end position="70"/>
    </location>
</feature>
<dbReference type="Proteomes" id="UP000316184">
    <property type="component" value="Unassembled WGS sequence"/>
</dbReference>
<dbReference type="InterPro" id="IPR004111">
    <property type="entry name" value="Repressor_TetR_C"/>
</dbReference>
<evidence type="ECO:0000256" key="3">
    <source>
        <dbReference type="ARBA" id="ARBA00023163"/>
    </source>
</evidence>
<name>A0A561V6Z0_9PSEU</name>
<dbReference type="EMBL" id="VIWX01000001">
    <property type="protein sequence ID" value="TWG07397.1"/>
    <property type="molecule type" value="Genomic_DNA"/>
</dbReference>
<protein>
    <submittedName>
        <fullName evidence="7">TetR family transcriptional regulator</fullName>
    </submittedName>
</protein>
<dbReference type="GO" id="GO:0003700">
    <property type="term" value="F:DNA-binding transcription factor activity"/>
    <property type="evidence" value="ECO:0007669"/>
    <property type="project" value="TreeGrafter"/>
</dbReference>
<evidence type="ECO:0000256" key="1">
    <source>
        <dbReference type="ARBA" id="ARBA00023015"/>
    </source>
</evidence>
<evidence type="ECO:0000313" key="8">
    <source>
        <dbReference type="Proteomes" id="UP000316184"/>
    </source>
</evidence>
<feature type="domain" description="HTH tetR-type" evidence="6">
    <location>
        <begin position="28"/>
        <end position="88"/>
    </location>
</feature>
<dbReference type="PROSITE" id="PS50977">
    <property type="entry name" value="HTH_TETR_2"/>
    <property type="match status" value="1"/>
</dbReference>
<dbReference type="PANTHER" id="PTHR30055:SF151">
    <property type="entry name" value="TRANSCRIPTIONAL REGULATORY PROTEIN"/>
    <property type="match status" value="1"/>
</dbReference>
<keyword evidence="8" id="KW-1185">Reference proteome</keyword>
<dbReference type="Pfam" id="PF02909">
    <property type="entry name" value="TetR_C_1"/>
    <property type="match status" value="1"/>
</dbReference>
<dbReference type="InterPro" id="IPR009057">
    <property type="entry name" value="Homeodomain-like_sf"/>
</dbReference>
<dbReference type="InterPro" id="IPR036271">
    <property type="entry name" value="Tet_transcr_reg_TetR-rel_C_sf"/>
</dbReference>
<organism evidence="7 8">
    <name type="scientific">Saccharopolyspora dendranthemae</name>
    <dbReference type="NCBI Taxonomy" id="1181886"/>
    <lineage>
        <taxon>Bacteria</taxon>
        <taxon>Bacillati</taxon>
        <taxon>Actinomycetota</taxon>
        <taxon>Actinomycetes</taxon>
        <taxon>Pseudonocardiales</taxon>
        <taxon>Pseudonocardiaceae</taxon>
        <taxon>Saccharopolyspora</taxon>
    </lineage>
</organism>
<accession>A0A561V6Z0</accession>
<feature type="region of interest" description="Disordered" evidence="5">
    <location>
        <begin position="1"/>
        <end position="28"/>
    </location>
</feature>
<dbReference type="GO" id="GO:0000976">
    <property type="term" value="F:transcription cis-regulatory region binding"/>
    <property type="evidence" value="ECO:0007669"/>
    <property type="project" value="TreeGrafter"/>
</dbReference>
<keyword evidence="2 4" id="KW-0238">DNA-binding</keyword>
<dbReference type="AlphaFoldDB" id="A0A561V6Z0"/>
<dbReference type="Gene3D" id="1.10.357.10">
    <property type="entry name" value="Tetracycline Repressor, domain 2"/>
    <property type="match status" value="1"/>
</dbReference>
<dbReference type="OrthoDB" id="2570341at2"/>
<dbReference type="GO" id="GO:0045892">
    <property type="term" value="P:negative regulation of DNA-templated transcription"/>
    <property type="evidence" value="ECO:0007669"/>
    <property type="project" value="InterPro"/>
</dbReference>
<keyword evidence="3" id="KW-0804">Transcription</keyword>
<dbReference type="InterPro" id="IPR001647">
    <property type="entry name" value="HTH_TetR"/>
</dbReference>
<dbReference type="PANTHER" id="PTHR30055">
    <property type="entry name" value="HTH-TYPE TRANSCRIPTIONAL REGULATOR RUTR"/>
    <property type="match status" value="1"/>
</dbReference>
<evidence type="ECO:0000256" key="2">
    <source>
        <dbReference type="ARBA" id="ARBA00023125"/>
    </source>
</evidence>
<dbReference type="RefSeq" id="WP_145735470.1">
    <property type="nucleotide sequence ID" value="NZ_VIWX01000001.1"/>
</dbReference>